<comment type="caution">
    <text evidence="3">The sequence shown here is derived from an EMBL/GenBank/DDBJ whole genome shotgun (WGS) entry which is preliminary data.</text>
</comment>
<feature type="compositionally biased region" description="Low complexity" evidence="2">
    <location>
        <begin position="351"/>
        <end position="363"/>
    </location>
</feature>
<dbReference type="SUPFAM" id="SSF48452">
    <property type="entry name" value="TPR-like"/>
    <property type="match status" value="1"/>
</dbReference>
<feature type="compositionally biased region" description="Polar residues" evidence="2">
    <location>
        <begin position="364"/>
        <end position="380"/>
    </location>
</feature>
<gene>
    <name evidence="3" type="ORF">KUTeg_016594</name>
</gene>
<sequence>MSLLFGTSITLSTPTTEMDIMSEDPSVNELLEDEALAEQEFHISTHHVPGEITLKHSATTDTLDSVMLEPSVIDEDNNTDDDISNENVLDEHDEDNLKIEMGAPETLHEEITPTKEQEKLQTNFDFTDTDKSEIQNHNTEDGTNPQQHQQQQQTEDEQVKKLNISSYFSDDKVENQTDDPFGQTFFDTLAETAESSVENTEQTLESEIKKEEIARSHKPEYESQLSHEPESVAFEVVPEESDLNVMETSLQIIDDKEDFESFTAETASEDIIQEFNNLGISPSNKVLSEKFTFPHVTDGNSSDTSSATPYDRQLSSSSQIPYDRQQSSSSQQAYERQISSTSQPSGGNLAPTSHTPPVTSPVHQSFQGTPFSPTQFSPYATPTHHPVVQEKPDNISPTTSPSYQTKEHTDVTPQTINIEDTHVMPTSPSHNSNTLQMTFPPVTEDSPSHTASNLSVPFQPIPTGGIEDPFTASLHMSDADRQRDAWIPSDPTRHILVTMATSVPGTFIPTLDQLSTPGLIVDEAQGDPVKELVQRYMGEQEAINRQILSVDTVTQDIDGLKKLLLWFTRLALLMKLRLYNIAETEYQAFQGLDTPDLYYEFYPHIFPGRKEFIAISMNKFSKLILKNLEDGLCEDGSAVEISADSRKASKELWSEREIQVLYVIGNTFLAIKDFEAAMSVYDSLLLKDTASKASLLSGMGRIYLQMGNVFKAKDCFKQSEVLSDSSKKATVCRNYINRGLEAMCTNNFNDAFQEFKMAVEADPSNASAVNNMAVCSLYLGRLKDALKTLEKLVHDDPDKNLHEGILFNLCTLYELESSRALHKKQALLDLVSRHKGDGFPVACLKMS</sequence>
<keyword evidence="1" id="KW-0802">TPR repeat</keyword>
<dbReference type="PANTHER" id="PTHR21581:SF6">
    <property type="entry name" value="TRAFFICKING PROTEIN PARTICLE COMPLEX SUBUNIT 12"/>
    <property type="match status" value="1"/>
</dbReference>
<dbReference type="EMBL" id="JARBDR010000813">
    <property type="protein sequence ID" value="KAJ8306049.1"/>
    <property type="molecule type" value="Genomic_DNA"/>
</dbReference>
<feature type="compositionally biased region" description="Polar residues" evidence="2">
    <location>
        <begin position="395"/>
        <end position="404"/>
    </location>
</feature>
<dbReference type="Pfam" id="PF14559">
    <property type="entry name" value="TPR_19"/>
    <property type="match status" value="1"/>
</dbReference>
<feature type="repeat" description="TPR" evidence="1">
    <location>
        <begin position="732"/>
        <end position="765"/>
    </location>
</feature>
<name>A0ABQ9EL97_TEGGR</name>
<dbReference type="Gene3D" id="1.25.40.10">
    <property type="entry name" value="Tetratricopeptide repeat domain"/>
    <property type="match status" value="1"/>
</dbReference>
<evidence type="ECO:0008006" key="5">
    <source>
        <dbReference type="Google" id="ProtNLM"/>
    </source>
</evidence>
<feature type="compositionally biased region" description="Polar residues" evidence="2">
    <location>
        <begin position="298"/>
        <end position="346"/>
    </location>
</feature>
<keyword evidence="4" id="KW-1185">Reference proteome</keyword>
<dbReference type="InterPro" id="IPR011990">
    <property type="entry name" value="TPR-like_helical_dom_sf"/>
</dbReference>
<organism evidence="3 4">
    <name type="scientific">Tegillarca granosa</name>
    <name type="common">Malaysian cockle</name>
    <name type="synonym">Anadara granosa</name>
    <dbReference type="NCBI Taxonomy" id="220873"/>
    <lineage>
        <taxon>Eukaryota</taxon>
        <taxon>Metazoa</taxon>
        <taxon>Spiralia</taxon>
        <taxon>Lophotrochozoa</taxon>
        <taxon>Mollusca</taxon>
        <taxon>Bivalvia</taxon>
        <taxon>Autobranchia</taxon>
        <taxon>Pteriomorphia</taxon>
        <taxon>Arcoida</taxon>
        <taxon>Arcoidea</taxon>
        <taxon>Arcidae</taxon>
        <taxon>Tegillarca</taxon>
    </lineage>
</organism>
<dbReference type="PANTHER" id="PTHR21581">
    <property type="entry name" value="D-ALANYL-D-ALANINE CARBOXYPEPTIDASE"/>
    <property type="match status" value="1"/>
</dbReference>
<proteinExistence type="predicted"/>
<dbReference type="InterPro" id="IPR019734">
    <property type="entry name" value="TPR_rpt"/>
</dbReference>
<evidence type="ECO:0000313" key="4">
    <source>
        <dbReference type="Proteomes" id="UP001217089"/>
    </source>
</evidence>
<reference evidence="3 4" key="1">
    <citation type="submission" date="2022-12" db="EMBL/GenBank/DDBJ databases">
        <title>Chromosome-level genome of Tegillarca granosa.</title>
        <authorList>
            <person name="Kim J."/>
        </authorList>
    </citation>
    <scope>NUCLEOTIDE SEQUENCE [LARGE SCALE GENOMIC DNA]</scope>
    <source>
        <strain evidence="3">Teg-2019</strain>
        <tissue evidence="3">Adductor muscle</tissue>
    </source>
</reference>
<evidence type="ECO:0000256" key="2">
    <source>
        <dbReference type="SAM" id="MobiDB-lite"/>
    </source>
</evidence>
<evidence type="ECO:0000256" key="1">
    <source>
        <dbReference type="PROSITE-ProRule" id="PRU00339"/>
    </source>
</evidence>
<dbReference type="PROSITE" id="PS50005">
    <property type="entry name" value="TPR"/>
    <property type="match status" value="1"/>
</dbReference>
<protein>
    <recommendedName>
        <fullName evidence="5">Trafficking protein particle complex subunit 12</fullName>
    </recommendedName>
</protein>
<dbReference type="Proteomes" id="UP001217089">
    <property type="component" value="Unassembled WGS sequence"/>
</dbReference>
<accession>A0ABQ9EL97</accession>
<evidence type="ECO:0000313" key="3">
    <source>
        <dbReference type="EMBL" id="KAJ8306049.1"/>
    </source>
</evidence>
<feature type="region of interest" description="Disordered" evidence="2">
    <location>
        <begin position="296"/>
        <end position="411"/>
    </location>
</feature>
<feature type="region of interest" description="Disordered" evidence="2">
    <location>
        <begin position="132"/>
        <end position="156"/>
    </location>
</feature>
<dbReference type="SMART" id="SM00028">
    <property type="entry name" value="TPR"/>
    <property type="match status" value="4"/>
</dbReference>